<sequence length="114" mass="13190">MWDFNYDNVVNAMLTLFTVTSGEGWPAVLKHSIDSTMVDRGPATDFRQEMAIYYVVFFIVFPFFFVNIFVALIIITFQKQGENELIELEIDKNQVSRKTNFPGIFIFILCQCAV</sequence>
<evidence type="ECO:0000313" key="15">
    <source>
        <dbReference type="EMBL" id="TPP65881.1"/>
    </source>
</evidence>
<dbReference type="OrthoDB" id="416585at2759"/>
<keyword evidence="6" id="KW-0106">Calcium</keyword>
<dbReference type="InterPro" id="IPR005821">
    <property type="entry name" value="Ion_trans_dom"/>
</dbReference>
<evidence type="ECO:0000256" key="7">
    <source>
        <dbReference type="ARBA" id="ARBA00022882"/>
    </source>
</evidence>
<evidence type="ECO:0000256" key="1">
    <source>
        <dbReference type="ARBA" id="ARBA00004141"/>
    </source>
</evidence>
<keyword evidence="9" id="KW-0406">Ion transport</keyword>
<evidence type="ECO:0000256" key="5">
    <source>
        <dbReference type="ARBA" id="ARBA00022692"/>
    </source>
</evidence>
<keyword evidence="5 13" id="KW-0812">Transmembrane</keyword>
<dbReference type="Gene3D" id="1.10.287.70">
    <property type="match status" value="1"/>
</dbReference>
<protein>
    <submittedName>
        <fullName evidence="15">CAC1B</fullName>
    </submittedName>
</protein>
<dbReference type="PANTHER" id="PTHR45628">
    <property type="entry name" value="VOLTAGE-DEPENDENT CALCIUM CHANNEL TYPE A SUBUNIT ALPHA-1"/>
    <property type="match status" value="1"/>
</dbReference>
<evidence type="ECO:0000256" key="13">
    <source>
        <dbReference type="SAM" id="Phobius"/>
    </source>
</evidence>
<comment type="caution">
    <text evidence="15">The sequence shown here is derived from an EMBL/GenBank/DDBJ whole genome shotgun (WGS) entry which is preliminary data.</text>
</comment>
<dbReference type="Pfam" id="PF00520">
    <property type="entry name" value="Ion_trans"/>
    <property type="match status" value="1"/>
</dbReference>
<keyword evidence="12" id="KW-0407">Ion channel</keyword>
<proteinExistence type="predicted"/>
<evidence type="ECO:0000256" key="6">
    <source>
        <dbReference type="ARBA" id="ARBA00022837"/>
    </source>
</evidence>
<feature type="domain" description="Ion transport" evidence="14">
    <location>
        <begin position="4"/>
        <end position="83"/>
    </location>
</feature>
<keyword evidence="10 13" id="KW-0472">Membrane</keyword>
<keyword evidence="2" id="KW-0813">Transport</keyword>
<keyword evidence="7" id="KW-0851">Voltage-gated channel</keyword>
<dbReference type="AlphaFoldDB" id="A0A504Z0H1"/>
<name>A0A504Z0H1_FASGI</name>
<evidence type="ECO:0000256" key="12">
    <source>
        <dbReference type="ARBA" id="ARBA00023303"/>
    </source>
</evidence>
<evidence type="ECO:0000256" key="3">
    <source>
        <dbReference type="ARBA" id="ARBA00022568"/>
    </source>
</evidence>
<evidence type="ECO:0000256" key="10">
    <source>
        <dbReference type="ARBA" id="ARBA00023136"/>
    </source>
</evidence>
<keyword evidence="3" id="KW-0109">Calcium transport</keyword>
<dbReference type="GO" id="GO:0005891">
    <property type="term" value="C:voltage-gated calcium channel complex"/>
    <property type="evidence" value="ECO:0007669"/>
    <property type="project" value="TreeGrafter"/>
</dbReference>
<dbReference type="STRING" id="46835.A0A504Z0H1"/>
<reference evidence="15 16" key="1">
    <citation type="submission" date="2019-04" db="EMBL/GenBank/DDBJ databases">
        <title>Annotation for the trematode Fasciola gigantica.</title>
        <authorList>
            <person name="Choi Y.-J."/>
        </authorList>
    </citation>
    <scope>NUCLEOTIDE SEQUENCE [LARGE SCALE GENOMIC DNA]</scope>
    <source>
        <strain evidence="15">Uganda_cow_1</strain>
    </source>
</reference>
<dbReference type="GO" id="GO:0008331">
    <property type="term" value="F:high voltage-gated calcium channel activity"/>
    <property type="evidence" value="ECO:0007669"/>
    <property type="project" value="TreeGrafter"/>
</dbReference>
<evidence type="ECO:0000256" key="4">
    <source>
        <dbReference type="ARBA" id="ARBA00022673"/>
    </source>
</evidence>
<keyword evidence="8 13" id="KW-1133">Transmembrane helix</keyword>
<evidence type="ECO:0000259" key="14">
    <source>
        <dbReference type="Pfam" id="PF00520"/>
    </source>
</evidence>
<evidence type="ECO:0000256" key="2">
    <source>
        <dbReference type="ARBA" id="ARBA00022448"/>
    </source>
</evidence>
<dbReference type="InterPro" id="IPR050599">
    <property type="entry name" value="VDCC_alpha-1_subunit"/>
</dbReference>
<evidence type="ECO:0000256" key="11">
    <source>
        <dbReference type="ARBA" id="ARBA00023180"/>
    </source>
</evidence>
<dbReference type="GO" id="GO:0007268">
    <property type="term" value="P:chemical synaptic transmission"/>
    <property type="evidence" value="ECO:0007669"/>
    <property type="project" value="TreeGrafter"/>
</dbReference>
<comment type="subcellular location">
    <subcellularLocation>
        <location evidence="1">Membrane</location>
        <topology evidence="1">Multi-pass membrane protein</topology>
    </subcellularLocation>
</comment>
<dbReference type="GO" id="GO:0098703">
    <property type="term" value="P:calcium ion import across plasma membrane"/>
    <property type="evidence" value="ECO:0007669"/>
    <property type="project" value="TreeGrafter"/>
</dbReference>
<evidence type="ECO:0000313" key="16">
    <source>
        <dbReference type="Proteomes" id="UP000316759"/>
    </source>
</evidence>
<keyword evidence="4" id="KW-0107">Calcium channel</keyword>
<feature type="transmembrane region" description="Helical" evidence="13">
    <location>
        <begin position="51"/>
        <end position="75"/>
    </location>
</feature>
<keyword evidence="11" id="KW-0325">Glycoprotein</keyword>
<evidence type="ECO:0000256" key="8">
    <source>
        <dbReference type="ARBA" id="ARBA00022989"/>
    </source>
</evidence>
<dbReference type="Proteomes" id="UP000316759">
    <property type="component" value="Unassembled WGS sequence"/>
</dbReference>
<keyword evidence="16" id="KW-1185">Reference proteome</keyword>
<organism evidence="15 16">
    <name type="scientific">Fasciola gigantica</name>
    <name type="common">Giant liver fluke</name>
    <dbReference type="NCBI Taxonomy" id="46835"/>
    <lineage>
        <taxon>Eukaryota</taxon>
        <taxon>Metazoa</taxon>
        <taxon>Spiralia</taxon>
        <taxon>Lophotrochozoa</taxon>
        <taxon>Platyhelminthes</taxon>
        <taxon>Trematoda</taxon>
        <taxon>Digenea</taxon>
        <taxon>Plagiorchiida</taxon>
        <taxon>Echinostomata</taxon>
        <taxon>Echinostomatoidea</taxon>
        <taxon>Fasciolidae</taxon>
        <taxon>Fasciola</taxon>
    </lineage>
</organism>
<dbReference type="GO" id="GO:0045202">
    <property type="term" value="C:synapse"/>
    <property type="evidence" value="ECO:0007669"/>
    <property type="project" value="GOC"/>
</dbReference>
<dbReference type="EMBL" id="SUNJ01002567">
    <property type="protein sequence ID" value="TPP65881.1"/>
    <property type="molecule type" value="Genomic_DNA"/>
</dbReference>
<gene>
    <name evidence="15" type="ORF">FGIG_02574</name>
</gene>
<evidence type="ECO:0000256" key="9">
    <source>
        <dbReference type="ARBA" id="ARBA00023065"/>
    </source>
</evidence>
<dbReference type="PANTHER" id="PTHR45628:SF7">
    <property type="entry name" value="VOLTAGE-DEPENDENT CALCIUM CHANNEL TYPE A SUBUNIT ALPHA-1"/>
    <property type="match status" value="1"/>
</dbReference>
<accession>A0A504Z0H1</accession>